<gene>
    <name evidence="2" type="ORF">DDE23_00385</name>
</gene>
<sequence length="127" mass="13053">MMMARATQPSTADLKRDFDALKADLGNLTKELRAFAQAQERSLSQRATETAQAAANGVVGTAQAAANGFLGATEGLRETGAQQAQNLRSLAEQATSGAEELVREHPAGTVAGAAAIGFLVGALAARR</sequence>
<reference evidence="2 3" key="1">
    <citation type="journal article" date="2011" name="Syst. Appl. Microbiol.">
        <title>Defluviimonas denitrificans gen. nov., sp. nov., and Pararhodobacter aggregans gen. nov., sp. nov., non-phototrophic Rhodobacteraceae from the biofilter of a marine aquaculture.</title>
        <authorList>
            <person name="Foesel B.U."/>
            <person name="Drake H.L."/>
            <person name="Schramm A."/>
        </authorList>
    </citation>
    <scope>NUCLEOTIDE SEQUENCE [LARGE SCALE GENOMIC DNA]</scope>
    <source>
        <strain evidence="2 3">D1-19</strain>
    </source>
</reference>
<name>A0A2T7UWG2_9RHOB</name>
<accession>A0A2T7UWG2</accession>
<dbReference type="EMBL" id="QDDR01000001">
    <property type="protein sequence ID" value="PVE48898.1"/>
    <property type="molecule type" value="Genomic_DNA"/>
</dbReference>
<feature type="domain" description="DUF883" evidence="1">
    <location>
        <begin position="98"/>
        <end position="127"/>
    </location>
</feature>
<keyword evidence="3" id="KW-1185">Reference proteome</keyword>
<dbReference type="Proteomes" id="UP000244810">
    <property type="component" value="Unassembled WGS sequence"/>
</dbReference>
<evidence type="ECO:0000259" key="1">
    <source>
        <dbReference type="Pfam" id="PF19029"/>
    </source>
</evidence>
<evidence type="ECO:0000313" key="3">
    <source>
        <dbReference type="Proteomes" id="UP000244810"/>
    </source>
</evidence>
<dbReference type="Pfam" id="PF19029">
    <property type="entry name" value="DUF883_C"/>
    <property type="match status" value="1"/>
</dbReference>
<organism evidence="2 3">
    <name type="scientific">Pararhodobacter aggregans</name>
    <dbReference type="NCBI Taxonomy" id="404875"/>
    <lineage>
        <taxon>Bacteria</taxon>
        <taxon>Pseudomonadati</taxon>
        <taxon>Pseudomonadota</taxon>
        <taxon>Alphaproteobacteria</taxon>
        <taxon>Rhodobacterales</taxon>
        <taxon>Paracoccaceae</taxon>
        <taxon>Pararhodobacter</taxon>
    </lineage>
</organism>
<protein>
    <recommendedName>
        <fullName evidence="1">DUF883 domain-containing protein</fullName>
    </recommendedName>
</protein>
<evidence type="ECO:0000313" key="2">
    <source>
        <dbReference type="EMBL" id="PVE48898.1"/>
    </source>
</evidence>
<comment type="caution">
    <text evidence="2">The sequence shown here is derived from an EMBL/GenBank/DDBJ whole genome shotgun (WGS) entry which is preliminary data.</text>
</comment>
<dbReference type="InterPro" id="IPR043605">
    <property type="entry name" value="DUF883_C"/>
</dbReference>
<dbReference type="AlphaFoldDB" id="A0A2T7UWG2"/>
<proteinExistence type="predicted"/>